<feature type="compositionally biased region" description="Basic and acidic residues" evidence="1">
    <location>
        <begin position="53"/>
        <end position="69"/>
    </location>
</feature>
<keyword evidence="3" id="KW-1185">Reference proteome</keyword>
<gene>
    <name evidence="2" type="ORF">N7468_005423</name>
</gene>
<proteinExistence type="predicted"/>
<protein>
    <submittedName>
        <fullName evidence="2">Uncharacterized protein</fullName>
    </submittedName>
</protein>
<name>A0A9W9P1M1_9EURO</name>
<comment type="caution">
    <text evidence="2">The sequence shown here is derived from an EMBL/GenBank/DDBJ whole genome shotgun (WGS) entry which is preliminary data.</text>
</comment>
<sequence>MAGEEDLDGGSKVWDRVINGHLLSSSGWDLKEGWVDQGQIGAGPDSEPYEPPDDWRDRTHHDPPCEHSLEQSWPPMWGVISWHHRVSE</sequence>
<evidence type="ECO:0000313" key="3">
    <source>
        <dbReference type="Proteomes" id="UP001150941"/>
    </source>
</evidence>
<dbReference type="RefSeq" id="XP_058330460.1">
    <property type="nucleotide sequence ID" value="XM_058474720.1"/>
</dbReference>
<evidence type="ECO:0000256" key="1">
    <source>
        <dbReference type="SAM" id="MobiDB-lite"/>
    </source>
</evidence>
<feature type="region of interest" description="Disordered" evidence="1">
    <location>
        <begin position="34"/>
        <end position="70"/>
    </location>
</feature>
<organism evidence="2 3">
    <name type="scientific">Penicillium chermesinum</name>
    <dbReference type="NCBI Taxonomy" id="63820"/>
    <lineage>
        <taxon>Eukaryota</taxon>
        <taxon>Fungi</taxon>
        <taxon>Dikarya</taxon>
        <taxon>Ascomycota</taxon>
        <taxon>Pezizomycotina</taxon>
        <taxon>Eurotiomycetes</taxon>
        <taxon>Eurotiomycetidae</taxon>
        <taxon>Eurotiales</taxon>
        <taxon>Aspergillaceae</taxon>
        <taxon>Penicillium</taxon>
    </lineage>
</organism>
<accession>A0A9W9P1M1</accession>
<dbReference type="AlphaFoldDB" id="A0A9W9P1M1"/>
<dbReference type="GeneID" id="83202023"/>
<reference evidence="2" key="2">
    <citation type="journal article" date="2023" name="IMA Fungus">
        <title>Comparative genomic study of the Penicillium genus elucidates a diverse pangenome and 15 lateral gene transfer events.</title>
        <authorList>
            <person name="Petersen C."/>
            <person name="Sorensen T."/>
            <person name="Nielsen M.R."/>
            <person name="Sondergaard T.E."/>
            <person name="Sorensen J.L."/>
            <person name="Fitzpatrick D.A."/>
            <person name="Frisvad J.C."/>
            <person name="Nielsen K.L."/>
        </authorList>
    </citation>
    <scope>NUCLEOTIDE SEQUENCE</scope>
    <source>
        <strain evidence="2">IBT 19713</strain>
    </source>
</reference>
<dbReference type="EMBL" id="JAPQKS010000004">
    <property type="protein sequence ID" value="KAJ5232467.1"/>
    <property type="molecule type" value="Genomic_DNA"/>
</dbReference>
<evidence type="ECO:0000313" key="2">
    <source>
        <dbReference type="EMBL" id="KAJ5232467.1"/>
    </source>
</evidence>
<reference evidence="2" key="1">
    <citation type="submission" date="2022-11" db="EMBL/GenBank/DDBJ databases">
        <authorList>
            <person name="Petersen C."/>
        </authorList>
    </citation>
    <scope>NUCLEOTIDE SEQUENCE</scope>
    <source>
        <strain evidence="2">IBT 19713</strain>
    </source>
</reference>
<dbReference type="Proteomes" id="UP001150941">
    <property type="component" value="Unassembled WGS sequence"/>
</dbReference>